<keyword evidence="9" id="KW-0275">Fatty acid biosynthesis</keyword>
<dbReference type="InterPro" id="IPR005482">
    <property type="entry name" value="Biotin_COase_C"/>
</dbReference>
<dbReference type="SMART" id="SM00878">
    <property type="entry name" value="Biotin_carb_C"/>
    <property type="match status" value="1"/>
</dbReference>
<dbReference type="Gene3D" id="3.30.1490.20">
    <property type="entry name" value="ATP-grasp fold, A domain"/>
    <property type="match status" value="1"/>
</dbReference>
<dbReference type="InterPro" id="IPR005479">
    <property type="entry name" value="CPAse_ATP-bd"/>
</dbReference>
<reference evidence="20" key="1">
    <citation type="submission" date="2021-01" db="EMBL/GenBank/DDBJ databases">
        <authorList>
            <person name="Corre E."/>
            <person name="Pelletier E."/>
            <person name="Niang G."/>
            <person name="Scheremetjew M."/>
            <person name="Finn R."/>
            <person name="Kale V."/>
            <person name="Holt S."/>
            <person name="Cochrane G."/>
            <person name="Meng A."/>
            <person name="Brown T."/>
            <person name="Cohen L."/>
        </authorList>
    </citation>
    <scope>NUCLEOTIDE SEQUENCE</scope>
    <source>
        <strain evidence="20">CCMP494</strain>
    </source>
</reference>
<comment type="pathway">
    <text evidence="2">Lipid metabolism; malonyl-CoA biosynthesis; malonyl-CoA from acetyl-CoA: step 1/1.</text>
</comment>
<dbReference type="InterPro" id="IPR049076">
    <property type="entry name" value="ACCA"/>
</dbReference>
<dbReference type="EMBL" id="HBEV01013665">
    <property type="protein sequence ID" value="CAD8593236.1"/>
    <property type="molecule type" value="Transcribed_RNA"/>
</dbReference>
<dbReference type="PANTHER" id="PTHR45728">
    <property type="entry name" value="ACETYL-COA CARBOXYLASE, ISOFORM A"/>
    <property type="match status" value="1"/>
</dbReference>
<evidence type="ECO:0000256" key="12">
    <source>
        <dbReference type="ARBA" id="ARBA00048065"/>
    </source>
</evidence>
<dbReference type="Pfam" id="PF00364">
    <property type="entry name" value="Biotin_lipoyl"/>
    <property type="match status" value="1"/>
</dbReference>
<dbReference type="InterPro" id="IPR011762">
    <property type="entry name" value="COA_CT_N"/>
</dbReference>
<dbReference type="InterPro" id="IPR013537">
    <property type="entry name" value="AcCoA_COase_cen"/>
</dbReference>
<dbReference type="GO" id="GO:0006633">
    <property type="term" value="P:fatty acid biosynthetic process"/>
    <property type="evidence" value="ECO:0007669"/>
    <property type="project" value="UniProtKB-KW"/>
</dbReference>
<comment type="catalytic activity">
    <reaction evidence="12">
        <text>hydrogencarbonate + acetyl-CoA + ATP = malonyl-CoA + ADP + phosphate + H(+)</text>
        <dbReference type="Rhea" id="RHEA:11308"/>
        <dbReference type="ChEBI" id="CHEBI:15378"/>
        <dbReference type="ChEBI" id="CHEBI:17544"/>
        <dbReference type="ChEBI" id="CHEBI:30616"/>
        <dbReference type="ChEBI" id="CHEBI:43474"/>
        <dbReference type="ChEBI" id="CHEBI:57288"/>
        <dbReference type="ChEBI" id="CHEBI:57384"/>
        <dbReference type="ChEBI" id="CHEBI:456216"/>
        <dbReference type="EC" id="6.4.1.2"/>
    </reaction>
</comment>
<dbReference type="SUPFAM" id="SSF52440">
    <property type="entry name" value="PreATP-grasp domain"/>
    <property type="match status" value="1"/>
</dbReference>
<evidence type="ECO:0000256" key="7">
    <source>
        <dbReference type="ARBA" id="ARBA00022840"/>
    </source>
</evidence>
<gene>
    <name evidence="20" type="ORF">MSP1404_LOCUS10640</name>
</gene>
<evidence type="ECO:0008006" key="21">
    <source>
        <dbReference type="Google" id="ProtNLM"/>
    </source>
</evidence>
<dbReference type="InterPro" id="IPR011053">
    <property type="entry name" value="Single_hybrid_motif"/>
</dbReference>
<dbReference type="InterPro" id="IPR049074">
    <property type="entry name" value="ACCA_BT"/>
</dbReference>
<comment type="catalytic activity">
    <reaction evidence="13">
        <text>N(6)-biotinyl-L-lysyl-[protein] + hydrogencarbonate + ATP = N(6)-carboxybiotinyl-L-lysyl-[protein] + ADP + phosphate + H(+)</text>
        <dbReference type="Rhea" id="RHEA:13501"/>
        <dbReference type="Rhea" id="RHEA-COMP:10505"/>
        <dbReference type="Rhea" id="RHEA-COMP:10506"/>
        <dbReference type="ChEBI" id="CHEBI:15378"/>
        <dbReference type="ChEBI" id="CHEBI:17544"/>
        <dbReference type="ChEBI" id="CHEBI:30616"/>
        <dbReference type="ChEBI" id="CHEBI:43474"/>
        <dbReference type="ChEBI" id="CHEBI:83144"/>
        <dbReference type="ChEBI" id="CHEBI:83145"/>
        <dbReference type="ChEBI" id="CHEBI:456216"/>
        <dbReference type="EC" id="6.3.4.14"/>
    </reaction>
</comment>
<feature type="region of interest" description="Disordered" evidence="15">
    <location>
        <begin position="1"/>
        <end position="26"/>
    </location>
</feature>
<dbReference type="SUPFAM" id="SSF52096">
    <property type="entry name" value="ClpP/crotonase"/>
    <property type="match status" value="2"/>
</dbReference>
<evidence type="ECO:0000313" key="20">
    <source>
        <dbReference type="EMBL" id="CAD8593236.1"/>
    </source>
</evidence>
<feature type="domain" description="Biotin carboxylation" evidence="17">
    <location>
        <begin position="107"/>
        <end position="602"/>
    </location>
</feature>
<dbReference type="SUPFAM" id="SSF56059">
    <property type="entry name" value="Glutathione synthetase ATP-binding domain-like"/>
    <property type="match status" value="1"/>
</dbReference>
<dbReference type="GO" id="GO:0046872">
    <property type="term" value="F:metal ion binding"/>
    <property type="evidence" value="ECO:0007669"/>
    <property type="project" value="InterPro"/>
</dbReference>
<feature type="domain" description="ATP-grasp" evidence="16">
    <location>
        <begin position="259"/>
        <end position="451"/>
    </location>
</feature>
<dbReference type="UniPathway" id="UPA00655">
    <property type="reaction ID" value="UER00711"/>
</dbReference>
<dbReference type="FunFam" id="3.40.50.20:FF:000005">
    <property type="entry name" value="acetyl-CoA carboxylase isoform X2"/>
    <property type="match status" value="1"/>
</dbReference>
<evidence type="ECO:0000256" key="4">
    <source>
        <dbReference type="ARBA" id="ARBA00022598"/>
    </source>
</evidence>
<evidence type="ECO:0000259" key="18">
    <source>
        <dbReference type="PROSITE" id="PS50980"/>
    </source>
</evidence>
<evidence type="ECO:0000256" key="3">
    <source>
        <dbReference type="ARBA" id="ARBA00022516"/>
    </source>
</evidence>
<dbReference type="Gene3D" id="3.90.1770.10">
    <property type="entry name" value="PreATP-grasp domain"/>
    <property type="match status" value="1"/>
</dbReference>
<keyword evidence="4" id="KW-0436">Ligase</keyword>
<dbReference type="Gene3D" id="3.40.50.20">
    <property type="match status" value="1"/>
</dbReference>
<dbReference type="Gene3D" id="2.40.50.100">
    <property type="match status" value="1"/>
</dbReference>
<dbReference type="Pfam" id="PF01039">
    <property type="entry name" value="Carboxyl_trans"/>
    <property type="match status" value="1"/>
</dbReference>
<dbReference type="FunFam" id="2.40.50.100:FF:000005">
    <property type="entry name" value="Acetyl-CoA carboxylase 1"/>
    <property type="match status" value="1"/>
</dbReference>
<dbReference type="PROSITE" id="PS50980">
    <property type="entry name" value="COA_CT_NTER"/>
    <property type="match status" value="1"/>
</dbReference>
<dbReference type="GO" id="GO:2001295">
    <property type="term" value="P:malonyl-CoA biosynthetic process"/>
    <property type="evidence" value="ECO:0007669"/>
    <property type="project" value="UniProtKB-UniPathway"/>
</dbReference>
<evidence type="ECO:0000256" key="11">
    <source>
        <dbReference type="ARBA" id="ARBA00023268"/>
    </source>
</evidence>
<keyword evidence="11" id="KW-0511">Multifunctional enzyme</keyword>
<evidence type="ECO:0000259" key="19">
    <source>
        <dbReference type="PROSITE" id="PS50989"/>
    </source>
</evidence>
<evidence type="ECO:0000256" key="10">
    <source>
        <dbReference type="ARBA" id="ARBA00023267"/>
    </source>
</evidence>
<evidence type="ECO:0000259" key="16">
    <source>
        <dbReference type="PROSITE" id="PS50975"/>
    </source>
</evidence>
<dbReference type="InterPro" id="IPR011054">
    <property type="entry name" value="Rudment_hybrid_motif"/>
</dbReference>
<dbReference type="Gene3D" id="3.90.226.10">
    <property type="entry name" value="2-enoyl-CoA Hydratase, Chain A, domain 1"/>
    <property type="match status" value="2"/>
</dbReference>
<dbReference type="Pfam" id="PF21385">
    <property type="entry name" value="ACCA_BT"/>
    <property type="match status" value="1"/>
</dbReference>
<dbReference type="FunFam" id="3.30.1490.20:FF:000003">
    <property type="entry name" value="acetyl-CoA carboxylase isoform X1"/>
    <property type="match status" value="1"/>
</dbReference>
<dbReference type="Pfam" id="PF02785">
    <property type="entry name" value="Biotin_carb_C"/>
    <property type="match status" value="1"/>
</dbReference>
<evidence type="ECO:0000256" key="9">
    <source>
        <dbReference type="ARBA" id="ARBA00023160"/>
    </source>
</evidence>
<feature type="domain" description="CoA carboxyltransferase N-terminal" evidence="18">
    <location>
        <begin position="1417"/>
        <end position="1755"/>
    </location>
</feature>
<dbReference type="Gene3D" id="2.40.460.10">
    <property type="entry name" value="Biotin dependent carboxylase carboxyltransferase"/>
    <property type="match status" value="1"/>
</dbReference>
<protein>
    <recommendedName>
        <fullName evidence="21">Acetyl-CoA carboxylase</fullName>
    </recommendedName>
</protein>
<keyword evidence="5 14" id="KW-0547">Nucleotide-binding</keyword>
<organism evidence="20">
    <name type="scientific">Micromonas pusilla</name>
    <name type="common">Picoplanktonic green alga</name>
    <name type="synonym">Chromulina pusilla</name>
    <dbReference type="NCBI Taxonomy" id="38833"/>
    <lineage>
        <taxon>Eukaryota</taxon>
        <taxon>Viridiplantae</taxon>
        <taxon>Chlorophyta</taxon>
        <taxon>Mamiellophyceae</taxon>
        <taxon>Mamiellales</taxon>
        <taxon>Mamiellaceae</taxon>
        <taxon>Micromonas</taxon>
    </lineage>
</organism>
<accession>A0A7S0KUP4</accession>
<evidence type="ECO:0000256" key="6">
    <source>
        <dbReference type="ARBA" id="ARBA00022832"/>
    </source>
</evidence>
<evidence type="ECO:0000256" key="1">
    <source>
        <dbReference type="ARBA" id="ARBA00001953"/>
    </source>
</evidence>
<dbReference type="Pfam" id="PF02786">
    <property type="entry name" value="CPSase_L_D2"/>
    <property type="match status" value="1"/>
</dbReference>
<evidence type="ECO:0000256" key="15">
    <source>
        <dbReference type="SAM" id="MobiDB-lite"/>
    </source>
</evidence>
<keyword evidence="10" id="KW-0092">Biotin</keyword>
<dbReference type="PANTHER" id="PTHR45728:SF3">
    <property type="entry name" value="ACETYL-COA CARBOXYLASE"/>
    <property type="match status" value="1"/>
</dbReference>
<dbReference type="InterPro" id="IPR000089">
    <property type="entry name" value="Biotin_lipoyl"/>
</dbReference>
<dbReference type="SUPFAM" id="SSF51246">
    <property type="entry name" value="Rudiment single hybrid motif"/>
    <property type="match status" value="1"/>
</dbReference>
<dbReference type="InterPro" id="IPR034733">
    <property type="entry name" value="AcCoA_carboxyl_beta"/>
</dbReference>
<dbReference type="PROSITE" id="PS50975">
    <property type="entry name" value="ATP_GRASP"/>
    <property type="match status" value="1"/>
</dbReference>
<dbReference type="PROSITE" id="PS00866">
    <property type="entry name" value="CPSASE_1"/>
    <property type="match status" value="1"/>
</dbReference>
<comment type="cofactor">
    <cofactor evidence="1">
        <name>biotin</name>
        <dbReference type="ChEBI" id="CHEBI:57586"/>
    </cofactor>
</comment>
<feature type="domain" description="CoA carboxyltransferase C-terminal" evidence="19">
    <location>
        <begin position="1759"/>
        <end position="2064"/>
    </location>
</feature>
<name>A0A7S0KUP4_MICPS</name>
<evidence type="ECO:0000256" key="8">
    <source>
        <dbReference type="ARBA" id="ARBA00023098"/>
    </source>
</evidence>
<dbReference type="InterPro" id="IPR005481">
    <property type="entry name" value="BC-like_N"/>
</dbReference>
<feature type="compositionally biased region" description="Low complexity" evidence="15">
    <location>
        <begin position="1"/>
        <end position="21"/>
    </location>
</feature>
<dbReference type="InterPro" id="IPR013815">
    <property type="entry name" value="ATP_grasp_subdomain_1"/>
</dbReference>
<dbReference type="CDD" id="cd06850">
    <property type="entry name" value="biotinyl_domain"/>
    <property type="match status" value="1"/>
</dbReference>
<dbReference type="FunFam" id="3.90.226.10:FF:000010">
    <property type="entry name" value="acetyl-CoA carboxylase isoform X2"/>
    <property type="match status" value="1"/>
</dbReference>
<evidence type="ECO:0000256" key="2">
    <source>
        <dbReference type="ARBA" id="ARBA00004956"/>
    </source>
</evidence>
<dbReference type="SUPFAM" id="SSF51230">
    <property type="entry name" value="Single hybrid motif"/>
    <property type="match status" value="1"/>
</dbReference>
<dbReference type="GO" id="GO:0004075">
    <property type="term" value="F:biotin carboxylase activity"/>
    <property type="evidence" value="ECO:0007669"/>
    <property type="project" value="UniProtKB-EC"/>
</dbReference>
<dbReference type="GO" id="GO:0003989">
    <property type="term" value="F:acetyl-CoA carboxylase activity"/>
    <property type="evidence" value="ECO:0007669"/>
    <property type="project" value="UniProtKB-EC"/>
</dbReference>
<proteinExistence type="predicted"/>
<dbReference type="InterPro" id="IPR011764">
    <property type="entry name" value="Biotin_carboxylation_dom"/>
</dbReference>
<dbReference type="Gene3D" id="3.30.470.20">
    <property type="entry name" value="ATP-grasp fold, B domain"/>
    <property type="match status" value="1"/>
</dbReference>
<dbReference type="Pfam" id="PF00289">
    <property type="entry name" value="Biotin_carb_N"/>
    <property type="match status" value="1"/>
</dbReference>
<evidence type="ECO:0000256" key="14">
    <source>
        <dbReference type="PROSITE-ProRule" id="PRU00409"/>
    </source>
</evidence>
<dbReference type="InterPro" id="IPR029045">
    <property type="entry name" value="ClpP/crotonase-like_dom_sf"/>
</dbReference>
<keyword evidence="8" id="KW-0443">Lipid metabolism</keyword>
<dbReference type="InterPro" id="IPR011761">
    <property type="entry name" value="ATP-grasp"/>
</dbReference>
<keyword evidence="7 14" id="KW-0067">ATP-binding</keyword>
<dbReference type="InterPro" id="IPR011763">
    <property type="entry name" value="COA_CT_C"/>
</dbReference>
<dbReference type="PROSITE" id="PS00867">
    <property type="entry name" value="CPSASE_2"/>
    <property type="match status" value="1"/>
</dbReference>
<dbReference type="Pfam" id="PF08326">
    <property type="entry name" value="ACC_central"/>
    <property type="match status" value="2"/>
</dbReference>
<dbReference type="InterPro" id="IPR016185">
    <property type="entry name" value="PreATP-grasp_dom_sf"/>
</dbReference>
<evidence type="ECO:0000259" key="17">
    <source>
        <dbReference type="PROSITE" id="PS50979"/>
    </source>
</evidence>
<sequence>MQALSAAASRSAFAPRTSTSTKTRRKQVFFARESAGKTSSAPLSPSINAFIPAPGNQTVYRVFHKSKPLHTDTCTHAAISAPADTSADATSTESLARYVAAHGGKRVIRKVLIANNGMAATKAIISMRRWAYNEIGDENAIEFLVMATPEDLKANAEFIRFADDFVEVPGGSNKNNYANVDLIVDIAEREGIDAVWPGWGHASENPKLPTALKERGIQFIGPTAPVMSVLGDKIAANILAQTAKVPSIPWSGDGLEADLTEEGTIPVDIFNKAMVTTIDECLESANRIGYPVMLKASEGGGGKGIRMSANDDELRVNFEMVKAEVPGSPMFMMQLCTQARHLEVQIVGDEYGNAVALNGRDCSTQRRFQKIFEEGPPSIADPQVFREMEKAAQRLTRNIGYIGAGTVEYLYNAETHEYFFLELNPRLQVEHPVTEGITGVNLPATQLQVAMGIPLNRIPDIRKFYGLKPDADTPIDFMEEDYVLPDCHLIAARITAENPDEGFKPTSGGIERVSFQSTPSVWGYFSVGANGGVHEFADSQFGHIFAVGVTREDARKSLVLALKGMVVRGEIRTAVEYLVQLLETDDFKANAIDTSWLDGIIKAKSIAMKEDPHTIVASAVIYRAFQMVKSEEAAFKEFWQKGQTATQGIARLTQFPMDITYQEVKYSFMVQRRGPDSLVLSLRGEDLIHARIRERSDGVLLGIWGGQTHEIDGLEEPLGLRMVLDGQTWLLPNQFDPSELRTDVTGKLIRFLQDDGCEVIAGKPYAEVEAMKMVMPLIATESGTISHAKSGGAVIEAGDLLGTLQLKDPNKVKKISPFGGKFRISSDEGSDAPSPSEALEDAITATNLVLDGYVLPVDETVNNLLERLCDPTLPDVDGGRWQRACSVLNGIVDRYLAVECIFAGKKVDAVMRDQIRINAGELDNLLKIVLAHARINQRTQMVISLLKQAPTLPQRIMGGPIGWADDHAPISDEFRASIERLSNLRGTDYGELALTASNILLEKRLPSIDKRLSELKSILSGGVGLDRAWGTAEAGDLKSLIESPTLAVDLLPSLFVDSDADVADAALEVYTKRVYRAHNVISTDIVRVDGLDSMNFKLQFNTYPEESPLRFGVMVVTSTLETAKLQMVAILDRLADHIGDASKDTPIHVLHVALSNQADDGSLADRCAAVLSEFRGRMAELGVKFVNVISYVPPNLPHYYTFTAASGYQEDPLYRGERPTVAHLLELARLENYNLTRLPTVNRDLHVYVGESKQGFGKRGLQKHMLLRRISHSRDAADGGIERVLGKAVEALDLASLDPRTKGTSSGRIYINFLPLQTSSPFDACVSALKTKVLEFISRNSTELLAQQVDEIEIRFRIAENPGSPVQVPVRIMATSMSGQWLKVDVYREYLDPQTGKATQFCMLGADGAEEACFLEPYPMPGTLQQKRSIARAIGTTYIYDFLGLIEKALVLEWRQFVATRGAGDVPVDMFRAEELVLSPDDGSLSKAEASRIAGSNDIGMVAWQCFMKTPEYPDGREIVLVGNDCTFMSGSFGVKEDDFYFAVSQYARQRGLPRVYIASNSGARIGLVEELKPYFKVAWIDASNPSLGFKYLYLSPDDYAAFPSGTVNASEVIDDGETRMKLDDIIGQIHGIGVENLRGSGMIAGEQSAAYADAFTLSYITGRSVGIGAYLCRLGQRNIQMTNGPLILTGYLALNKLLGREVYTSQDQLGGPQVMMPNGVSHMQVDDDQEGVREILRWLSYVPSTCFTRSPALPSVDPVTRKIEFKPTKTPYDPRHMISGTEAVDGSWVGGFFDRGSWTETMAEWGKSVVCGRARLGGIPMGVIAVETRLMEQRIPADPANPESRETVLAQAGQVWFPDSAYKTATAIRDFNNAENLPLIIFANWRGFSGGTRDMYGEILKFGAMIVDELRVYRHPVFVYIPPNGELRGGAWVVVDPTINEERMEMYADEESRGGILEPPGICEVKFRDKDQKAAMHRLDPVLLELDQEPEANQAEIAAREAQLLPMYTQVAHEFADLHDRSGRMLAKGVIRDVVKWEDARKYFFDRLQRRLMTDELSTETNANRMVLEDRLLSMTLQAGVDWNDDAAATKWLTENAEAIKEEAMSLGRDSIIEDAIQNLKQLDQSALLRVLEKVSQERTK</sequence>
<evidence type="ECO:0000256" key="5">
    <source>
        <dbReference type="ARBA" id="ARBA00022741"/>
    </source>
</evidence>
<dbReference type="PROSITE" id="PS50979">
    <property type="entry name" value="BC"/>
    <property type="match status" value="1"/>
</dbReference>
<evidence type="ECO:0000256" key="13">
    <source>
        <dbReference type="ARBA" id="ARBA00048600"/>
    </source>
</evidence>
<dbReference type="GO" id="GO:0005524">
    <property type="term" value="F:ATP binding"/>
    <property type="evidence" value="ECO:0007669"/>
    <property type="project" value="UniProtKB-UniRule"/>
</dbReference>
<keyword evidence="3" id="KW-0444">Lipid biosynthesis</keyword>
<keyword evidence="6" id="KW-0276">Fatty acid metabolism</keyword>
<dbReference type="PROSITE" id="PS50989">
    <property type="entry name" value="COA_CT_CTER"/>
    <property type="match status" value="1"/>
</dbReference>